<gene>
    <name evidence="5" type="ORF">HU230_17360</name>
</gene>
<accession>A0A973WPI6</accession>
<dbReference type="SUPFAM" id="SSF51206">
    <property type="entry name" value="cAMP-binding domain-like"/>
    <property type="match status" value="1"/>
</dbReference>
<dbReference type="Gene3D" id="2.60.120.10">
    <property type="entry name" value="Jelly Rolls"/>
    <property type="match status" value="1"/>
</dbReference>
<dbReference type="SMART" id="SM00419">
    <property type="entry name" value="HTH_CRP"/>
    <property type="match status" value="1"/>
</dbReference>
<evidence type="ECO:0000256" key="3">
    <source>
        <dbReference type="ARBA" id="ARBA00023163"/>
    </source>
</evidence>
<evidence type="ECO:0000259" key="4">
    <source>
        <dbReference type="PROSITE" id="PS51063"/>
    </source>
</evidence>
<reference evidence="5" key="1">
    <citation type="submission" date="2020-06" db="EMBL/GenBank/DDBJ databases">
        <title>Whole Genome Sequence of Bradyrhizobium sp. Strain 66S1MB.</title>
        <authorList>
            <person name="Bromfield E."/>
            <person name="Cloutier S."/>
        </authorList>
    </citation>
    <scope>NUCLEOTIDE SEQUENCE</scope>
    <source>
        <strain evidence="5">66S1MB</strain>
    </source>
</reference>
<dbReference type="PANTHER" id="PTHR24567">
    <property type="entry name" value="CRP FAMILY TRANSCRIPTIONAL REGULATORY PROTEIN"/>
    <property type="match status" value="1"/>
</dbReference>
<keyword evidence="1" id="KW-0805">Transcription regulation</keyword>
<organism evidence="5">
    <name type="scientific">Bradyrhizobium quebecense</name>
    <dbReference type="NCBI Taxonomy" id="2748629"/>
    <lineage>
        <taxon>Bacteria</taxon>
        <taxon>Pseudomonadati</taxon>
        <taxon>Pseudomonadota</taxon>
        <taxon>Alphaproteobacteria</taxon>
        <taxon>Hyphomicrobiales</taxon>
        <taxon>Nitrobacteraceae</taxon>
        <taxon>Bradyrhizobium</taxon>
    </lineage>
</organism>
<proteinExistence type="predicted"/>
<dbReference type="InterPro" id="IPR036388">
    <property type="entry name" value="WH-like_DNA-bd_sf"/>
</dbReference>
<dbReference type="PROSITE" id="PS51063">
    <property type="entry name" value="HTH_CRP_2"/>
    <property type="match status" value="1"/>
</dbReference>
<dbReference type="Pfam" id="PF00027">
    <property type="entry name" value="cNMP_binding"/>
    <property type="match status" value="1"/>
</dbReference>
<dbReference type="InterPro" id="IPR018490">
    <property type="entry name" value="cNMP-bd_dom_sf"/>
</dbReference>
<dbReference type="RefSeq" id="WP_176531137.1">
    <property type="nucleotide sequence ID" value="NZ_CP088022.1"/>
</dbReference>
<dbReference type="InterPro" id="IPR036390">
    <property type="entry name" value="WH_DNA-bd_sf"/>
</dbReference>
<dbReference type="SMART" id="SM00100">
    <property type="entry name" value="cNMP"/>
    <property type="match status" value="1"/>
</dbReference>
<evidence type="ECO:0000256" key="1">
    <source>
        <dbReference type="ARBA" id="ARBA00023015"/>
    </source>
</evidence>
<keyword evidence="3" id="KW-0804">Transcription</keyword>
<dbReference type="PANTHER" id="PTHR24567:SF75">
    <property type="entry name" value="FUMARATE AND NITRATE REDUCTION REGULATORY PROTEIN"/>
    <property type="match status" value="1"/>
</dbReference>
<dbReference type="InterPro" id="IPR014710">
    <property type="entry name" value="RmlC-like_jellyroll"/>
</dbReference>
<dbReference type="EMBL" id="JABWSX010000001">
    <property type="protein sequence ID" value="NVL07472.1"/>
    <property type="molecule type" value="Genomic_DNA"/>
</dbReference>
<sequence>MLVRVKSPNCQSVDGHLAALAGQRVLSSEFNYRKEAELFGEGEDAEYVYQIIFGAVRTYKLLPDGRRQINSFHLIGDMFGFENGATHRFTAEAIVETKVRIMRRRGLLDAMVNEPECMTNLLRLTTLNLEHAENHMLLLGRKSSLEKVAAFLIEMDDRLVHPDELTLPMGRRDIADYLGLKLETVSRALSTMRDRGILRFNELTHRHVVLMDREGLAKLDG</sequence>
<dbReference type="PRINTS" id="PR00034">
    <property type="entry name" value="HTHCRP"/>
</dbReference>
<dbReference type="GO" id="GO:0003677">
    <property type="term" value="F:DNA binding"/>
    <property type="evidence" value="ECO:0007669"/>
    <property type="project" value="UniProtKB-KW"/>
</dbReference>
<keyword evidence="2" id="KW-0238">DNA-binding</keyword>
<dbReference type="CDD" id="cd00038">
    <property type="entry name" value="CAP_ED"/>
    <property type="match status" value="1"/>
</dbReference>
<dbReference type="GO" id="GO:0003700">
    <property type="term" value="F:DNA-binding transcription factor activity"/>
    <property type="evidence" value="ECO:0007669"/>
    <property type="project" value="TreeGrafter"/>
</dbReference>
<evidence type="ECO:0000256" key="2">
    <source>
        <dbReference type="ARBA" id="ARBA00023125"/>
    </source>
</evidence>
<dbReference type="InterPro" id="IPR050397">
    <property type="entry name" value="Env_Response_Regulators"/>
</dbReference>
<protein>
    <submittedName>
        <fullName evidence="5">Helix-turn-helix domain-containing protein</fullName>
    </submittedName>
</protein>
<dbReference type="AlphaFoldDB" id="A0A973WPI6"/>
<name>A0A973WPI6_9BRAD</name>
<dbReference type="SUPFAM" id="SSF46785">
    <property type="entry name" value="Winged helix' DNA-binding domain"/>
    <property type="match status" value="1"/>
</dbReference>
<feature type="domain" description="HTH crp-type" evidence="4">
    <location>
        <begin position="142"/>
        <end position="214"/>
    </location>
</feature>
<dbReference type="InterPro" id="IPR012318">
    <property type="entry name" value="HTH_CRP"/>
</dbReference>
<dbReference type="GO" id="GO:0005829">
    <property type="term" value="C:cytosol"/>
    <property type="evidence" value="ECO:0007669"/>
    <property type="project" value="TreeGrafter"/>
</dbReference>
<dbReference type="InterPro" id="IPR000595">
    <property type="entry name" value="cNMP-bd_dom"/>
</dbReference>
<dbReference type="Gene3D" id="1.10.10.10">
    <property type="entry name" value="Winged helix-like DNA-binding domain superfamily/Winged helix DNA-binding domain"/>
    <property type="match status" value="1"/>
</dbReference>
<dbReference type="CDD" id="cd00092">
    <property type="entry name" value="HTH_CRP"/>
    <property type="match status" value="1"/>
</dbReference>
<dbReference type="Pfam" id="PF13545">
    <property type="entry name" value="HTH_Crp_2"/>
    <property type="match status" value="1"/>
</dbReference>
<evidence type="ECO:0000313" key="5">
    <source>
        <dbReference type="EMBL" id="NVL07472.1"/>
    </source>
</evidence>
<comment type="caution">
    <text evidence="5">The sequence shown here is derived from an EMBL/GenBank/DDBJ whole genome shotgun (WGS) entry which is preliminary data.</text>
</comment>